<gene>
    <name evidence="2" type="ORF">pmac_cds_411</name>
</gene>
<accession>A0A2U7UF48</accession>
<name>A0A2U7UF48_9VIRU</name>
<dbReference type="KEGG" id="vg:36841554"/>
<organism evidence="2">
    <name type="scientific">Pandoravirus macleodensis</name>
    <dbReference type="NCBI Taxonomy" id="2107707"/>
    <lineage>
        <taxon>Viruses</taxon>
        <taxon>Pandoravirus</taxon>
    </lineage>
</organism>
<feature type="compositionally biased region" description="Acidic residues" evidence="1">
    <location>
        <begin position="1"/>
        <end position="19"/>
    </location>
</feature>
<protein>
    <recommendedName>
        <fullName evidence="3">F-box incomplete domain containing protein</fullName>
    </recommendedName>
</protein>
<evidence type="ECO:0000313" key="2">
    <source>
        <dbReference type="EMBL" id="AVK77099.1"/>
    </source>
</evidence>
<dbReference type="RefSeq" id="YP_009481095.1">
    <property type="nucleotide sequence ID" value="NC_037665.1"/>
</dbReference>
<feature type="region of interest" description="Disordered" evidence="1">
    <location>
        <begin position="1"/>
        <end position="26"/>
    </location>
</feature>
<evidence type="ECO:0000256" key="1">
    <source>
        <dbReference type="SAM" id="MobiDB-lite"/>
    </source>
</evidence>
<reference evidence="2" key="1">
    <citation type="journal article" date="2018" name="Nat. Commun.">
        <title>Diversity and evolution of the emerging Pandoraviridae family.</title>
        <authorList>
            <person name="Legendre M."/>
            <person name="Fabre E."/>
            <person name="Poirot O."/>
            <person name="Jeudy S."/>
            <person name="Lartigue A."/>
            <person name="Alempic J.M."/>
            <person name="Beucher L."/>
            <person name="Philippe N."/>
            <person name="Bertaux L."/>
            <person name="Christo-Foroux E."/>
            <person name="Labadie K."/>
            <person name="Coute Y."/>
            <person name="Abergel C."/>
            <person name="Claverie J.M."/>
        </authorList>
    </citation>
    <scope>NUCLEOTIDE SEQUENCE [LARGE SCALE GENOMIC DNA]</scope>
    <source>
        <strain evidence="2">Macleodensis</strain>
    </source>
</reference>
<evidence type="ECO:0008006" key="3">
    <source>
        <dbReference type="Google" id="ProtNLM"/>
    </source>
</evidence>
<sequence length="286" mass="30731">MDEINNDDDNVDYDGDDGDALYGPVSPQSSTASSYLDALPRELVSLVAVHVARSDTNALDSLVSVLAHARQSIAATRIPLPWFAKRTTAPLDRASQLAKALGARGIDDIADRARRCVISAYIDWIAASAPTNVPDAMMAAAALVATAESARDLGHLCRLMVEPMEMCHRGIFADGIPISGLGAHLPPSLQFCSVRSICRLESSVLCRALDKHMAVCDGALDGQYLRRWMDDAIDTVAKNRCPGAFVVAPEMMPRFSDLFAIDGARVATMGADDDGFCLAGRLRPLW</sequence>
<dbReference type="Proteomes" id="UP000249758">
    <property type="component" value="Segment"/>
</dbReference>
<proteinExistence type="predicted"/>
<dbReference type="GeneID" id="36841554"/>
<dbReference type="EMBL" id="MG011691">
    <property type="protein sequence ID" value="AVK77099.1"/>
    <property type="molecule type" value="Genomic_DNA"/>
</dbReference>